<gene>
    <name evidence="2" type="ORF">HMPREF9997_02638</name>
</gene>
<keyword evidence="3" id="KW-1185">Reference proteome</keyword>
<name>L1M9Z9_9CORY</name>
<feature type="region of interest" description="Disordered" evidence="1">
    <location>
        <begin position="67"/>
        <end position="96"/>
    </location>
</feature>
<evidence type="ECO:0000313" key="2">
    <source>
        <dbReference type="EMBL" id="EKX87860.1"/>
    </source>
</evidence>
<feature type="region of interest" description="Disordered" evidence="1">
    <location>
        <begin position="268"/>
        <end position="290"/>
    </location>
</feature>
<feature type="compositionally biased region" description="Basic residues" evidence="1">
    <location>
        <begin position="280"/>
        <end position="290"/>
    </location>
</feature>
<feature type="compositionally biased region" description="Low complexity" evidence="1">
    <location>
        <begin position="67"/>
        <end position="92"/>
    </location>
</feature>
<dbReference type="HOGENOM" id="CLU_958824_0_0_11"/>
<evidence type="ECO:0000256" key="1">
    <source>
        <dbReference type="SAM" id="MobiDB-lite"/>
    </source>
</evidence>
<comment type="caution">
    <text evidence="2">The sequence shown here is derived from an EMBL/GenBank/DDBJ whole genome shotgun (WGS) entry which is preliminary data.</text>
</comment>
<reference evidence="2 3" key="1">
    <citation type="submission" date="2012-05" db="EMBL/GenBank/DDBJ databases">
        <authorList>
            <person name="Weinstock G."/>
            <person name="Sodergren E."/>
            <person name="Lobos E.A."/>
            <person name="Fulton L."/>
            <person name="Fulton R."/>
            <person name="Courtney L."/>
            <person name="Fronick C."/>
            <person name="O'Laughlin M."/>
            <person name="Godfrey J."/>
            <person name="Wilson R.M."/>
            <person name="Miner T."/>
            <person name="Farmer C."/>
            <person name="Delehaunty K."/>
            <person name="Cordes M."/>
            <person name="Minx P."/>
            <person name="Tomlinson C."/>
            <person name="Chen J."/>
            <person name="Wollam A."/>
            <person name="Pepin K.H."/>
            <person name="Bhonagiri V."/>
            <person name="Zhang X."/>
            <person name="Suruliraj S."/>
            <person name="Warren W."/>
            <person name="Mitreva M."/>
            <person name="Mardis E.R."/>
            <person name="Wilson R.K."/>
        </authorList>
    </citation>
    <scope>NUCLEOTIDE SEQUENCE [LARGE SCALE GENOMIC DNA]</scope>
    <source>
        <strain evidence="2 3">F0235</strain>
    </source>
</reference>
<dbReference type="AlphaFoldDB" id="L1M9Z9"/>
<dbReference type="EMBL" id="AMEM01000041">
    <property type="protein sequence ID" value="EKX87860.1"/>
    <property type="molecule type" value="Genomic_DNA"/>
</dbReference>
<organism evidence="2 3">
    <name type="scientific">Corynebacterium durum F0235</name>
    <dbReference type="NCBI Taxonomy" id="1035195"/>
    <lineage>
        <taxon>Bacteria</taxon>
        <taxon>Bacillati</taxon>
        <taxon>Actinomycetota</taxon>
        <taxon>Actinomycetes</taxon>
        <taxon>Mycobacteriales</taxon>
        <taxon>Corynebacteriaceae</taxon>
        <taxon>Corynebacterium</taxon>
    </lineage>
</organism>
<evidence type="ECO:0000313" key="3">
    <source>
        <dbReference type="Proteomes" id="UP000010445"/>
    </source>
</evidence>
<sequence>MIGVLVTELFDEKQTSATQPRAEDHDGRDIRYIIIIQGGYTLKKKNIAAAMLAASMPLLSISAAHATPDTASTTPSQTQQQGEQRETQQSTSKQDVEVTQELVEKYSQYVSQEGDQFRLNAPENLKSDNAQEVSKVQEIINNTNEDIASGQTEVTDNESDDQTVETAAGKHKASGSHGGYEYKWWGIQFWLDEWATQEYTNSLSQGVSADKIAADFCAWTGIKSKTVVKVSQTLRIDAKIVRTSNWQNRGIIVNAPVGKFTRAWCQPRHADTDTPDVQKPHKPHKPQKPE</sequence>
<accession>L1M9Z9</accession>
<feature type="compositionally biased region" description="Basic and acidic residues" evidence="1">
    <location>
        <begin position="268"/>
        <end position="279"/>
    </location>
</feature>
<proteinExistence type="predicted"/>
<dbReference type="PATRIC" id="fig|1035195.3.peg.2359"/>
<protein>
    <submittedName>
        <fullName evidence="2">Uncharacterized protein</fullName>
    </submittedName>
</protein>
<dbReference type="Proteomes" id="UP000010445">
    <property type="component" value="Unassembled WGS sequence"/>
</dbReference>